<dbReference type="PROSITE" id="PS51755">
    <property type="entry name" value="OMPR_PHOB"/>
    <property type="match status" value="1"/>
</dbReference>
<feature type="DNA-binding region" description="OmpR/PhoB-type" evidence="5">
    <location>
        <begin position="1"/>
        <end position="94"/>
    </location>
</feature>
<comment type="similarity">
    <text evidence="1">Belongs to the AfsR/DnrI/RedD regulatory family.</text>
</comment>
<keyword evidence="2" id="KW-0805">Transcription regulation</keyword>
<dbReference type="InterPro" id="IPR005158">
    <property type="entry name" value="BTAD"/>
</dbReference>
<dbReference type="InterPro" id="IPR027417">
    <property type="entry name" value="P-loop_NTPase"/>
</dbReference>
<dbReference type="InterPro" id="IPR041664">
    <property type="entry name" value="AAA_16"/>
</dbReference>
<dbReference type="InterPro" id="IPR036388">
    <property type="entry name" value="WH-like_DNA-bd_sf"/>
</dbReference>
<sequence>MLFQLLGPLEIHDGEAVSRPGAGKAATVLATLLLHRNVWVAVDRIVDVVWPEHAAPPSAEANLKTYVWQLRRILPAGPAGPRIERRPGAYRLRVAPGEVDTDRVDALAAEAARADPALAVERLRAALALWRGRAFEGLHGPGLDAAATTWEERRIELTARLADRLSRAGQGAEAVATLRALTVDAPLREQTWSRLVLALHATGHRADALAAYRRARHLLRTELGVEPGPALAEAHRAVLAASEAARDDLPRDVPLTGRTAELARLRRIAAGDAPVVVIDGLIGVGKTAFAVHAAHRLADGYPDGRLFVPVGTAPPEAILTRLLRALDPSIGSTVDGPTSTVDVPGRSLVDGRIATTDAVAADGRSAAMDADAGAAAVDVLAARWRAALRGRRVLLVLDDVADGDRLAPLLPAAPGCLTLVTTGRRDWHPDGAARMTLHPLGDGDAALVLRSALAAHSATRPGRDADAAVAAIVRRCAGLPAALGDVAARSAVRPQWTVRRLAEEVARDPGPMFGERVRRSVATATRRLDGPALAAWHALARLPAAFGAVAAARILRTTPAAARAALETLVDRGLLEPLPHDAYRAHPALLPARRRPAPADLAVVVGTPPDKAQQSGRHSCKIGAAGRAGSVAATLPTGGTLR</sequence>
<dbReference type="InterPro" id="IPR001867">
    <property type="entry name" value="OmpR/PhoB-type_DNA-bd"/>
</dbReference>
<dbReference type="InterPro" id="IPR051677">
    <property type="entry name" value="AfsR-DnrI-RedD_regulator"/>
</dbReference>
<dbReference type="AlphaFoldDB" id="A0A8J3YMU1"/>
<evidence type="ECO:0000256" key="5">
    <source>
        <dbReference type="PROSITE-ProRule" id="PRU01091"/>
    </source>
</evidence>
<dbReference type="RefSeq" id="WP_203901917.1">
    <property type="nucleotide sequence ID" value="NZ_BOPF01000020.1"/>
</dbReference>
<dbReference type="GO" id="GO:0000160">
    <property type="term" value="P:phosphorelay signal transduction system"/>
    <property type="evidence" value="ECO:0007669"/>
    <property type="project" value="InterPro"/>
</dbReference>
<dbReference type="SUPFAM" id="SSF52540">
    <property type="entry name" value="P-loop containing nucleoside triphosphate hydrolases"/>
    <property type="match status" value="1"/>
</dbReference>
<comment type="caution">
    <text evidence="7">The sequence shown here is derived from an EMBL/GenBank/DDBJ whole genome shotgun (WGS) entry which is preliminary data.</text>
</comment>
<dbReference type="SMART" id="SM01043">
    <property type="entry name" value="BTAD"/>
    <property type="match status" value="1"/>
</dbReference>
<dbReference type="EMBL" id="BOPF01000020">
    <property type="protein sequence ID" value="GIJ48434.1"/>
    <property type="molecule type" value="Genomic_DNA"/>
</dbReference>
<evidence type="ECO:0000313" key="7">
    <source>
        <dbReference type="EMBL" id="GIJ48434.1"/>
    </source>
</evidence>
<evidence type="ECO:0000256" key="2">
    <source>
        <dbReference type="ARBA" id="ARBA00023015"/>
    </source>
</evidence>
<keyword evidence="3 5" id="KW-0238">DNA-binding</keyword>
<proteinExistence type="inferred from homology"/>
<evidence type="ECO:0000256" key="1">
    <source>
        <dbReference type="ARBA" id="ARBA00005820"/>
    </source>
</evidence>
<dbReference type="SMART" id="SM00862">
    <property type="entry name" value="Trans_reg_C"/>
    <property type="match status" value="1"/>
</dbReference>
<feature type="domain" description="OmpR/PhoB-type" evidence="6">
    <location>
        <begin position="1"/>
        <end position="94"/>
    </location>
</feature>
<dbReference type="GO" id="GO:0006355">
    <property type="term" value="P:regulation of DNA-templated transcription"/>
    <property type="evidence" value="ECO:0007669"/>
    <property type="project" value="InterPro"/>
</dbReference>
<dbReference type="Pfam" id="PF03704">
    <property type="entry name" value="BTAD"/>
    <property type="match status" value="1"/>
</dbReference>
<dbReference type="SUPFAM" id="SSF48452">
    <property type="entry name" value="TPR-like"/>
    <property type="match status" value="1"/>
</dbReference>
<evidence type="ECO:0000256" key="4">
    <source>
        <dbReference type="ARBA" id="ARBA00023163"/>
    </source>
</evidence>
<keyword evidence="4" id="KW-0804">Transcription</keyword>
<dbReference type="Gene3D" id="1.10.10.10">
    <property type="entry name" value="Winged helix-like DNA-binding domain superfamily/Winged helix DNA-binding domain"/>
    <property type="match status" value="1"/>
</dbReference>
<dbReference type="PANTHER" id="PTHR35807:SF1">
    <property type="entry name" value="TRANSCRIPTIONAL REGULATOR REDD"/>
    <property type="match status" value="1"/>
</dbReference>
<evidence type="ECO:0000256" key="3">
    <source>
        <dbReference type="ARBA" id="ARBA00023125"/>
    </source>
</evidence>
<dbReference type="InterPro" id="IPR011990">
    <property type="entry name" value="TPR-like_helical_dom_sf"/>
</dbReference>
<dbReference type="GO" id="GO:0003677">
    <property type="term" value="F:DNA binding"/>
    <property type="evidence" value="ECO:0007669"/>
    <property type="project" value="UniProtKB-UniRule"/>
</dbReference>
<reference evidence="7" key="1">
    <citation type="submission" date="2021-01" db="EMBL/GenBank/DDBJ databases">
        <title>Whole genome shotgun sequence of Virgisporangium aliadipatigenens NBRC 105644.</title>
        <authorList>
            <person name="Komaki H."/>
            <person name="Tamura T."/>
        </authorList>
    </citation>
    <scope>NUCLEOTIDE SEQUENCE</scope>
    <source>
        <strain evidence="7">NBRC 105644</strain>
    </source>
</reference>
<protein>
    <recommendedName>
        <fullName evidence="6">OmpR/PhoB-type domain-containing protein</fullName>
    </recommendedName>
</protein>
<dbReference type="Gene3D" id="1.25.40.10">
    <property type="entry name" value="Tetratricopeptide repeat domain"/>
    <property type="match status" value="1"/>
</dbReference>
<dbReference type="InterPro" id="IPR016032">
    <property type="entry name" value="Sig_transdc_resp-reg_C-effctor"/>
</dbReference>
<name>A0A8J3YMU1_9ACTN</name>
<organism evidence="7 8">
    <name type="scientific">Virgisporangium aliadipatigenens</name>
    <dbReference type="NCBI Taxonomy" id="741659"/>
    <lineage>
        <taxon>Bacteria</taxon>
        <taxon>Bacillati</taxon>
        <taxon>Actinomycetota</taxon>
        <taxon>Actinomycetes</taxon>
        <taxon>Micromonosporales</taxon>
        <taxon>Micromonosporaceae</taxon>
        <taxon>Virgisporangium</taxon>
    </lineage>
</organism>
<dbReference type="Proteomes" id="UP000619260">
    <property type="component" value="Unassembled WGS sequence"/>
</dbReference>
<dbReference type="SUPFAM" id="SSF46894">
    <property type="entry name" value="C-terminal effector domain of the bipartite response regulators"/>
    <property type="match status" value="1"/>
</dbReference>
<dbReference type="CDD" id="cd15831">
    <property type="entry name" value="BTAD"/>
    <property type="match status" value="1"/>
</dbReference>
<dbReference type="PANTHER" id="PTHR35807">
    <property type="entry name" value="TRANSCRIPTIONAL REGULATOR REDD-RELATED"/>
    <property type="match status" value="1"/>
</dbReference>
<evidence type="ECO:0000313" key="8">
    <source>
        <dbReference type="Proteomes" id="UP000619260"/>
    </source>
</evidence>
<gene>
    <name evidence="7" type="ORF">Val02_53200</name>
</gene>
<keyword evidence="8" id="KW-1185">Reference proteome</keyword>
<evidence type="ECO:0000259" key="6">
    <source>
        <dbReference type="PROSITE" id="PS51755"/>
    </source>
</evidence>
<dbReference type="Pfam" id="PF13191">
    <property type="entry name" value="AAA_16"/>
    <property type="match status" value="1"/>
</dbReference>
<accession>A0A8J3YMU1</accession>